<comment type="caution">
    <text evidence="2">The sequence shown here is derived from an EMBL/GenBank/DDBJ whole genome shotgun (WGS) entry which is preliminary data.</text>
</comment>
<evidence type="ECO:0000313" key="3">
    <source>
        <dbReference type="Proteomes" id="UP000259273"/>
    </source>
</evidence>
<feature type="region of interest" description="Disordered" evidence="1">
    <location>
        <begin position="70"/>
        <end position="89"/>
    </location>
</feature>
<dbReference type="PANTHER" id="PTHR36529:SF1">
    <property type="entry name" value="GLYCOSYLTRANSFERASE"/>
    <property type="match status" value="1"/>
</dbReference>
<dbReference type="PANTHER" id="PTHR36529">
    <property type="entry name" value="SLL1095 PROTEIN"/>
    <property type="match status" value="1"/>
</dbReference>
<dbReference type="Gene3D" id="3.90.550.10">
    <property type="entry name" value="Spore Coat Polysaccharide Biosynthesis Protein SpsA, Chain A"/>
    <property type="match status" value="1"/>
</dbReference>
<dbReference type="SUPFAM" id="SSF53448">
    <property type="entry name" value="Nucleotide-diphospho-sugar transferases"/>
    <property type="match status" value="1"/>
</dbReference>
<dbReference type="AlphaFoldDB" id="A0A3C1KJF1"/>
<evidence type="ECO:0000313" key="2">
    <source>
        <dbReference type="EMBL" id="HAN26745.1"/>
    </source>
</evidence>
<dbReference type="STRING" id="1121937.GCA_000423125_01597"/>
<dbReference type="InterPro" id="IPR018641">
    <property type="entry name" value="Trfase_1_rSAM/seldom-assoc"/>
</dbReference>
<dbReference type="EMBL" id="DMND01000054">
    <property type="protein sequence ID" value="HAN26745.1"/>
    <property type="molecule type" value="Genomic_DNA"/>
</dbReference>
<accession>A0A3C1KJF1</accession>
<name>A0A3C1KJF1_9GAMM</name>
<reference evidence="2 3" key="1">
    <citation type="journal article" date="2018" name="Nat. Biotechnol.">
        <title>A standardized bacterial taxonomy based on genome phylogeny substantially revises the tree of life.</title>
        <authorList>
            <person name="Parks D.H."/>
            <person name="Chuvochina M."/>
            <person name="Waite D.W."/>
            <person name="Rinke C."/>
            <person name="Skarshewski A."/>
            <person name="Chaumeil P.A."/>
            <person name="Hugenholtz P."/>
        </authorList>
    </citation>
    <scope>NUCLEOTIDE SEQUENCE [LARGE SCALE GENOMIC DNA]</scope>
    <source>
        <strain evidence="2">UBA9158</strain>
    </source>
</reference>
<feature type="compositionally biased region" description="Gly residues" evidence="1">
    <location>
        <begin position="72"/>
        <end position="83"/>
    </location>
</feature>
<dbReference type="Proteomes" id="UP000259273">
    <property type="component" value="Unassembled WGS sequence"/>
</dbReference>
<organism evidence="2 3">
    <name type="scientific">Haliea salexigens</name>
    <dbReference type="NCBI Taxonomy" id="287487"/>
    <lineage>
        <taxon>Bacteria</taxon>
        <taxon>Pseudomonadati</taxon>
        <taxon>Pseudomonadota</taxon>
        <taxon>Gammaproteobacteria</taxon>
        <taxon>Cellvibrionales</taxon>
        <taxon>Halieaceae</taxon>
        <taxon>Haliea</taxon>
    </lineage>
</organism>
<gene>
    <name evidence="2" type="ORF">DCP75_03305</name>
</gene>
<proteinExistence type="predicted"/>
<feature type="non-terminal residue" evidence="2">
    <location>
        <position position="1"/>
    </location>
</feature>
<sequence length="89" mass="9048">ALDGGFVLIAVRCALRRALFDGVNWGTDTVLEETLARAAEAGYSTALLPPLQDIDRPDDLAAWRALRAAASGSGGGGGSGALGFFGTDP</sequence>
<evidence type="ECO:0000256" key="1">
    <source>
        <dbReference type="SAM" id="MobiDB-lite"/>
    </source>
</evidence>
<dbReference type="InterPro" id="IPR029044">
    <property type="entry name" value="Nucleotide-diphossugar_trans"/>
</dbReference>
<protein>
    <submittedName>
        <fullName evidence="2">Uncharacterized protein</fullName>
    </submittedName>
</protein>